<evidence type="ECO:0000313" key="3">
    <source>
        <dbReference type="Proteomes" id="UP000242205"/>
    </source>
</evidence>
<sequence length="402" mass="41857">MRFLLTAPLFGVAVGLLLVFAPEALASRWQPAAFAATHLLAVGFMLVAMCGALMQILPVVAGVAVPGGVWLAGVVHVALLAGAAMLSWGLGLGEAQMIRGGGLLLGAAASLFMAAVAIGLWGARADLDTQRDLRLALVGIGVAALLGATLAQVLGGALQLPFTPLLEMHVGWALLGAAGMLLAATSWIVVPMFQITPAYPAWMTRRWALALFVALALWSGALAAGATMLANLALALMLALGACFAATTLWLQRRSRRAVPDATTRAFRLAMIAFAAGIACVVVARTHGGDMWAVAAGVLLLYGGFTSAIQGMLYKIVPFLCWLDLSQAGRRAPNVKKLQPDGRVALHARVHLTALLLVLLSVFAGMAWLARVAGVLVAAEFALLLWIMSGVLRAHRAAASRD</sequence>
<dbReference type="EMBL" id="CP025682">
    <property type="protein sequence ID" value="AUN96406.1"/>
    <property type="molecule type" value="Genomic_DNA"/>
</dbReference>
<dbReference type="OrthoDB" id="5295665at2"/>
<organism evidence="2 3">
    <name type="scientific">Pseudazoarcus pumilus</name>
    <dbReference type="NCBI Taxonomy" id="2067960"/>
    <lineage>
        <taxon>Bacteria</taxon>
        <taxon>Pseudomonadati</taxon>
        <taxon>Pseudomonadota</taxon>
        <taxon>Betaproteobacteria</taxon>
        <taxon>Rhodocyclales</taxon>
        <taxon>Zoogloeaceae</taxon>
        <taxon>Pseudazoarcus</taxon>
    </lineage>
</organism>
<keyword evidence="1" id="KW-0812">Transmembrane</keyword>
<proteinExistence type="predicted"/>
<keyword evidence="1" id="KW-0472">Membrane</keyword>
<feature type="transmembrane region" description="Helical" evidence="1">
    <location>
        <begin position="36"/>
        <end position="57"/>
    </location>
</feature>
<feature type="transmembrane region" description="Helical" evidence="1">
    <location>
        <begin position="344"/>
        <end position="366"/>
    </location>
</feature>
<evidence type="ECO:0000256" key="1">
    <source>
        <dbReference type="SAM" id="Phobius"/>
    </source>
</evidence>
<feature type="transmembrane region" description="Helical" evidence="1">
    <location>
        <begin position="232"/>
        <end position="251"/>
    </location>
</feature>
<keyword evidence="1" id="KW-1133">Transmembrane helix</keyword>
<dbReference type="AlphaFoldDB" id="A0A2I6SAX1"/>
<feature type="transmembrane region" description="Helical" evidence="1">
    <location>
        <begin position="170"/>
        <end position="195"/>
    </location>
</feature>
<feature type="transmembrane region" description="Helical" evidence="1">
    <location>
        <begin position="102"/>
        <end position="123"/>
    </location>
</feature>
<feature type="transmembrane region" description="Helical" evidence="1">
    <location>
        <begin position="266"/>
        <end position="285"/>
    </location>
</feature>
<feature type="transmembrane region" description="Helical" evidence="1">
    <location>
        <begin position="135"/>
        <end position="158"/>
    </location>
</feature>
<name>A0A2I6SAX1_9RHOO</name>
<dbReference type="KEGG" id="atw:C0099_08655"/>
<protein>
    <submittedName>
        <fullName evidence="2">Uncharacterized protein</fullName>
    </submittedName>
</protein>
<accession>A0A2I6SAX1</accession>
<feature type="transmembrane region" description="Helical" evidence="1">
    <location>
        <begin position="207"/>
        <end position="226"/>
    </location>
</feature>
<gene>
    <name evidence="2" type="ORF">C0099_08655</name>
</gene>
<dbReference type="Proteomes" id="UP000242205">
    <property type="component" value="Chromosome"/>
</dbReference>
<reference evidence="2 3" key="1">
    <citation type="submission" date="2018-01" db="EMBL/GenBank/DDBJ databases">
        <authorList>
            <person name="Fu G.-Y."/>
        </authorList>
    </citation>
    <scope>NUCLEOTIDE SEQUENCE [LARGE SCALE GENOMIC DNA]</scope>
    <source>
        <strain evidence="2 3">SY39</strain>
    </source>
</reference>
<keyword evidence="3" id="KW-1185">Reference proteome</keyword>
<feature type="transmembrane region" description="Helical" evidence="1">
    <location>
        <begin position="69"/>
        <end position="90"/>
    </location>
</feature>
<evidence type="ECO:0000313" key="2">
    <source>
        <dbReference type="EMBL" id="AUN96406.1"/>
    </source>
</evidence>
<feature type="transmembrane region" description="Helical" evidence="1">
    <location>
        <begin position="372"/>
        <end position="392"/>
    </location>
</feature>
<feature type="transmembrane region" description="Helical" evidence="1">
    <location>
        <begin position="291"/>
        <end position="323"/>
    </location>
</feature>